<dbReference type="InterPro" id="IPR036388">
    <property type="entry name" value="WH-like_DNA-bd_sf"/>
</dbReference>
<dbReference type="RefSeq" id="WP_021931398.1">
    <property type="nucleotide sequence ID" value="NZ_AP023322.1"/>
</dbReference>
<protein>
    <recommendedName>
        <fullName evidence="3">Winged helix-turn-helix domain-containing protein</fullName>
    </recommendedName>
</protein>
<name>A0A7G1HTL6_9BACT</name>
<evidence type="ECO:0000313" key="1">
    <source>
        <dbReference type="EMBL" id="BCI62976.1"/>
    </source>
</evidence>
<sequence length="75" mass="8730">MKALTIAENAGRIWRVLEETYTITSTQMMKRLELDDVAMFAAIGWLAREKKIFCCENRGECYISNKRPLDFFSFG</sequence>
<dbReference type="Proteomes" id="UP000594042">
    <property type="component" value="Chromosome"/>
</dbReference>
<evidence type="ECO:0000313" key="2">
    <source>
        <dbReference type="Proteomes" id="UP000594042"/>
    </source>
</evidence>
<reference evidence="2" key="1">
    <citation type="submission" date="2020-07" db="EMBL/GenBank/DDBJ databases">
        <title>Complete genome sequencing of Coprobacter sp. strain 2CBH44.</title>
        <authorList>
            <person name="Sakamoto M."/>
            <person name="Murakami T."/>
            <person name="Mori H."/>
        </authorList>
    </citation>
    <scope>NUCLEOTIDE SEQUENCE [LARGE SCALE GENOMIC DNA]</scope>
    <source>
        <strain evidence="2">2CBH44</strain>
    </source>
</reference>
<gene>
    <name evidence="1" type="ORF">Cop2CBH44_13290</name>
</gene>
<evidence type="ECO:0008006" key="3">
    <source>
        <dbReference type="Google" id="ProtNLM"/>
    </source>
</evidence>
<dbReference type="AlphaFoldDB" id="A0A7G1HTL6"/>
<dbReference type="KEGG" id="copr:Cop2CBH44_13290"/>
<dbReference type="Gene3D" id="1.10.10.10">
    <property type="entry name" value="Winged helix-like DNA-binding domain superfamily/Winged helix DNA-binding domain"/>
    <property type="match status" value="1"/>
</dbReference>
<dbReference type="InterPro" id="IPR019707">
    <property type="entry name" value="DUF2582"/>
</dbReference>
<proteinExistence type="predicted"/>
<dbReference type="Pfam" id="PF10771">
    <property type="entry name" value="DUF2582"/>
    <property type="match status" value="1"/>
</dbReference>
<keyword evidence="2" id="KW-1185">Reference proteome</keyword>
<organism evidence="1 2">
    <name type="scientific">Coprobacter secundus subsp. similis</name>
    <dbReference type="NCBI Taxonomy" id="2751153"/>
    <lineage>
        <taxon>Bacteria</taxon>
        <taxon>Pseudomonadati</taxon>
        <taxon>Bacteroidota</taxon>
        <taxon>Bacteroidia</taxon>
        <taxon>Bacteroidales</taxon>
        <taxon>Barnesiellaceae</taxon>
        <taxon>Coprobacter</taxon>
    </lineage>
</organism>
<accession>A0A7G1HTL6</accession>
<dbReference type="EMBL" id="AP023322">
    <property type="protein sequence ID" value="BCI62976.1"/>
    <property type="molecule type" value="Genomic_DNA"/>
</dbReference>